<keyword evidence="5" id="KW-0694">RNA-binding</keyword>
<evidence type="ECO:0000256" key="4">
    <source>
        <dbReference type="ARBA" id="ARBA00035202"/>
    </source>
</evidence>
<dbReference type="Gene3D" id="3.30.70.1730">
    <property type="match status" value="1"/>
</dbReference>
<dbReference type="Gene3D" id="6.10.250.290">
    <property type="match status" value="1"/>
</dbReference>
<dbReference type="NCBIfam" id="NF000955">
    <property type="entry name" value="PRK00099.1-1"/>
    <property type="match status" value="1"/>
</dbReference>
<dbReference type="GO" id="GO:0070180">
    <property type="term" value="F:large ribosomal subunit rRNA binding"/>
    <property type="evidence" value="ECO:0007669"/>
    <property type="project" value="UniProtKB-UniRule"/>
</dbReference>
<keyword evidence="7" id="KW-1185">Reference proteome</keyword>
<proteinExistence type="inferred from homology"/>
<dbReference type="InterPro" id="IPR022973">
    <property type="entry name" value="Ribosomal_uL10_bac"/>
</dbReference>
<sequence>MKEEVLQSKVALVDEIKGKIENSHSIVLVNYRGLNVEEVTELRAKYREAGVDYKVYKNTMMRRAFEELGHEEIGEFLKGPSAIAFGTEDPVSPAKITADFAKDHEALEIKAGFMDGTVMDQKAIEDLAKLPSKEELIGKFLGGLNSPLQGFVNVMNGTLKGFVVALNAIAEKKKEEETA</sequence>
<keyword evidence="2 5" id="KW-0689">Ribosomal protein</keyword>
<dbReference type="PANTHER" id="PTHR11560">
    <property type="entry name" value="39S RIBOSOMAL PROTEIN L10, MITOCHONDRIAL"/>
    <property type="match status" value="1"/>
</dbReference>
<dbReference type="PROSITE" id="PS01109">
    <property type="entry name" value="RIBOSOMAL_L10"/>
    <property type="match status" value="1"/>
</dbReference>
<evidence type="ECO:0000313" key="6">
    <source>
        <dbReference type="EMBL" id="VFB16941.1"/>
    </source>
</evidence>
<reference evidence="6 7" key="1">
    <citation type="submission" date="2019-02" db="EMBL/GenBank/DDBJ databases">
        <authorList>
            <consortium name="Pathogen Informatics"/>
        </authorList>
    </citation>
    <scope>NUCLEOTIDE SEQUENCE [LARGE SCALE GENOMIC DNA]</scope>
    <source>
        <strain evidence="6 7">3012STDY7089603</strain>
    </source>
</reference>
<dbReference type="InterPro" id="IPR001790">
    <property type="entry name" value="Ribosomal_uL10"/>
</dbReference>
<dbReference type="InterPro" id="IPR043141">
    <property type="entry name" value="Ribosomal_uL10-like_sf"/>
</dbReference>
<dbReference type="GO" id="GO:0006412">
    <property type="term" value="P:translation"/>
    <property type="evidence" value="ECO:0007669"/>
    <property type="project" value="UniProtKB-UniRule"/>
</dbReference>
<organism evidence="6 7">
    <name type="scientific">Urinicoccus massiliensis</name>
    <dbReference type="NCBI Taxonomy" id="1723382"/>
    <lineage>
        <taxon>Bacteria</taxon>
        <taxon>Bacillati</taxon>
        <taxon>Bacillota</taxon>
        <taxon>Tissierellia</taxon>
        <taxon>Tissierellales</taxon>
        <taxon>Peptoniphilaceae</taxon>
        <taxon>Urinicoccus</taxon>
    </lineage>
</organism>
<evidence type="ECO:0000256" key="5">
    <source>
        <dbReference type="HAMAP-Rule" id="MF_00362"/>
    </source>
</evidence>
<gene>
    <name evidence="5 6" type="primary">rplJ</name>
    <name evidence="6" type="ORF">NCTC13150_01516</name>
</gene>
<protein>
    <recommendedName>
        <fullName evidence="4 5">Large ribosomal subunit protein uL10</fullName>
    </recommendedName>
</protein>
<evidence type="ECO:0000256" key="2">
    <source>
        <dbReference type="ARBA" id="ARBA00022980"/>
    </source>
</evidence>
<dbReference type="InterPro" id="IPR047865">
    <property type="entry name" value="Ribosomal_uL10_bac_type"/>
</dbReference>
<evidence type="ECO:0000256" key="3">
    <source>
        <dbReference type="ARBA" id="ARBA00023274"/>
    </source>
</evidence>
<comment type="subunit">
    <text evidence="5">Part of the ribosomal stalk of the 50S ribosomal subunit. The N-terminus interacts with L11 and the large rRNA to form the base of the stalk. The C-terminus forms an elongated spine to which L12 dimers bind in a sequential fashion forming a multimeric L10(L12)X complex.</text>
</comment>
<dbReference type="HAMAP" id="MF_00362">
    <property type="entry name" value="Ribosomal_uL10"/>
    <property type="match status" value="1"/>
</dbReference>
<accession>A0A8H2M924</accession>
<dbReference type="GO" id="GO:0003735">
    <property type="term" value="F:structural constituent of ribosome"/>
    <property type="evidence" value="ECO:0007669"/>
    <property type="project" value="InterPro"/>
</dbReference>
<evidence type="ECO:0000313" key="7">
    <source>
        <dbReference type="Proteomes" id="UP000377798"/>
    </source>
</evidence>
<dbReference type="Proteomes" id="UP000377798">
    <property type="component" value="Unassembled WGS sequence"/>
</dbReference>
<keyword evidence="5" id="KW-0699">rRNA-binding</keyword>
<comment type="caution">
    <text evidence="6">The sequence shown here is derived from an EMBL/GenBank/DDBJ whole genome shotgun (WGS) entry which is preliminary data.</text>
</comment>
<name>A0A8H2M924_9FIRM</name>
<dbReference type="SUPFAM" id="SSF160369">
    <property type="entry name" value="Ribosomal protein L10-like"/>
    <property type="match status" value="1"/>
</dbReference>
<dbReference type="InterPro" id="IPR002363">
    <property type="entry name" value="Ribosomal_uL10_CS_bac"/>
</dbReference>
<comment type="function">
    <text evidence="5">Forms part of the ribosomal stalk, playing a central role in the interaction of the ribosome with GTP-bound translation factors.</text>
</comment>
<keyword evidence="3 5" id="KW-0687">Ribonucleoprotein</keyword>
<evidence type="ECO:0000256" key="1">
    <source>
        <dbReference type="ARBA" id="ARBA00008889"/>
    </source>
</evidence>
<dbReference type="AlphaFoldDB" id="A0A8H2M924"/>
<dbReference type="Pfam" id="PF00466">
    <property type="entry name" value="Ribosomal_L10"/>
    <property type="match status" value="1"/>
</dbReference>
<dbReference type="CDD" id="cd05797">
    <property type="entry name" value="Ribosomal_L10"/>
    <property type="match status" value="1"/>
</dbReference>
<comment type="similarity">
    <text evidence="1 5">Belongs to the universal ribosomal protein uL10 family.</text>
</comment>
<dbReference type="EMBL" id="CAACYI010000001">
    <property type="protein sequence ID" value="VFB16941.1"/>
    <property type="molecule type" value="Genomic_DNA"/>
</dbReference>
<dbReference type="GO" id="GO:0015934">
    <property type="term" value="C:large ribosomal subunit"/>
    <property type="evidence" value="ECO:0007669"/>
    <property type="project" value="InterPro"/>
</dbReference>
<dbReference type="RefSeq" id="WP_034437455.1">
    <property type="nucleotide sequence ID" value="NZ_CAACYI010000001.1"/>
</dbReference>